<dbReference type="PANTHER" id="PTHR46910:SF1">
    <property type="entry name" value="MISCELLANEOUS ZN(II)2CYS6 TRANSCRIPTION FACTOR (EUROFUNG)-RELATED"/>
    <property type="match status" value="1"/>
</dbReference>
<gene>
    <name evidence="5" type="ORF">BP5796_03547</name>
</gene>
<dbReference type="GO" id="GO:0006351">
    <property type="term" value="P:DNA-templated transcription"/>
    <property type="evidence" value="ECO:0007669"/>
    <property type="project" value="InterPro"/>
</dbReference>
<name>A0A3D8SNE9_9HELO</name>
<evidence type="ECO:0000259" key="4">
    <source>
        <dbReference type="PROSITE" id="PS50048"/>
    </source>
</evidence>
<keyword evidence="1" id="KW-0479">Metal-binding</keyword>
<reference evidence="5 6" key="1">
    <citation type="journal article" date="2018" name="IMA Fungus">
        <title>IMA Genome-F 9: Draft genome sequence of Annulohypoxylon stygium, Aspergillus mulundensis, Berkeleyomyces basicola (syn. Thielaviopsis basicola), Ceratocystis smalleyi, two Cercospora beticola strains, Coleophoma cylindrospora, Fusarium fracticaudum, Phialophora cf. hyalina, and Morchella septimelata.</title>
        <authorList>
            <person name="Wingfield B.D."/>
            <person name="Bills G.F."/>
            <person name="Dong Y."/>
            <person name="Huang W."/>
            <person name="Nel W.J."/>
            <person name="Swalarsk-Parry B.S."/>
            <person name="Vaghefi N."/>
            <person name="Wilken P.M."/>
            <person name="An Z."/>
            <person name="de Beer Z.W."/>
            <person name="De Vos L."/>
            <person name="Chen L."/>
            <person name="Duong T.A."/>
            <person name="Gao Y."/>
            <person name="Hammerbacher A."/>
            <person name="Kikkert J.R."/>
            <person name="Li Y."/>
            <person name="Li H."/>
            <person name="Li K."/>
            <person name="Li Q."/>
            <person name="Liu X."/>
            <person name="Ma X."/>
            <person name="Naidoo K."/>
            <person name="Pethybridge S.J."/>
            <person name="Sun J."/>
            <person name="Steenkamp E.T."/>
            <person name="van der Nest M.A."/>
            <person name="van Wyk S."/>
            <person name="Wingfield M.J."/>
            <person name="Xiong C."/>
            <person name="Yue Q."/>
            <person name="Zhang X."/>
        </authorList>
    </citation>
    <scope>NUCLEOTIDE SEQUENCE [LARGE SCALE GENOMIC DNA]</scope>
    <source>
        <strain evidence="5 6">BP5796</strain>
    </source>
</reference>
<dbReference type="InterPro" id="IPR036864">
    <property type="entry name" value="Zn2-C6_fun-type_DNA-bd_sf"/>
</dbReference>
<organism evidence="5 6">
    <name type="scientific">Coleophoma crateriformis</name>
    <dbReference type="NCBI Taxonomy" id="565419"/>
    <lineage>
        <taxon>Eukaryota</taxon>
        <taxon>Fungi</taxon>
        <taxon>Dikarya</taxon>
        <taxon>Ascomycota</taxon>
        <taxon>Pezizomycotina</taxon>
        <taxon>Leotiomycetes</taxon>
        <taxon>Helotiales</taxon>
        <taxon>Dermateaceae</taxon>
        <taxon>Coleophoma</taxon>
    </lineage>
</organism>
<comment type="caution">
    <text evidence="5">The sequence shown here is derived from an EMBL/GenBank/DDBJ whole genome shotgun (WGS) entry which is preliminary data.</text>
</comment>
<dbReference type="Pfam" id="PF04082">
    <property type="entry name" value="Fungal_trans"/>
    <property type="match status" value="1"/>
</dbReference>
<feature type="region of interest" description="Disordered" evidence="3">
    <location>
        <begin position="611"/>
        <end position="631"/>
    </location>
</feature>
<dbReference type="CDD" id="cd12148">
    <property type="entry name" value="fungal_TF_MHR"/>
    <property type="match status" value="1"/>
</dbReference>
<evidence type="ECO:0000313" key="5">
    <source>
        <dbReference type="EMBL" id="RDW87853.1"/>
    </source>
</evidence>
<dbReference type="GO" id="GO:0008270">
    <property type="term" value="F:zinc ion binding"/>
    <property type="evidence" value="ECO:0007669"/>
    <property type="project" value="InterPro"/>
</dbReference>
<dbReference type="InterPro" id="IPR050987">
    <property type="entry name" value="AtrR-like"/>
</dbReference>
<dbReference type="InterPro" id="IPR007219">
    <property type="entry name" value="XnlR_reg_dom"/>
</dbReference>
<dbReference type="SMART" id="SM00066">
    <property type="entry name" value="GAL4"/>
    <property type="match status" value="1"/>
</dbReference>
<keyword evidence="2" id="KW-0539">Nucleus</keyword>
<dbReference type="CDD" id="cd00067">
    <property type="entry name" value="GAL4"/>
    <property type="match status" value="1"/>
</dbReference>
<dbReference type="EMBL" id="PDLN01000004">
    <property type="protein sequence ID" value="RDW87853.1"/>
    <property type="molecule type" value="Genomic_DNA"/>
</dbReference>
<dbReference type="SUPFAM" id="SSF57701">
    <property type="entry name" value="Zn2/Cys6 DNA-binding domain"/>
    <property type="match status" value="1"/>
</dbReference>
<evidence type="ECO:0000313" key="6">
    <source>
        <dbReference type="Proteomes" id="UP000256328"/>
    </source>
</evidence>
<dbReference type="OrthoDB" id="3037908at2759"/>
<dbReference type="PANTHER" id="PTHR46910">
    <property type="entry name" value="TRANSCRIPTION FACTOR PDR1"/>
    <property type="match status" value="1"/>
</dbReference>
<evidence type="ECO:0000256" key="1">
    <source>
        <dbReference type="ARBA" id="ARBA00022723"/>
    </source>
</evidence>
<dbReference type="Proteomes" id="UP000256328">
    <property type="component" value="Unassembled WGS sequence"/>
</dbReference>
<dbReference type="SMART" id="SM00906">
    <property type="entry name" value="Fungal_trans"/>
    <property type="match status" value="1"/>
</dbReference>
<dbReference type="PROSITE" id="PS00463">
    <property type="entry name" value="ZN2_CY6_FUNGAL_1"/>
    <property type="match status" value="1"/>
</dbReference>
<dbReference type="AlphaFoldDB" id="A0A3D8SNE9"/>
<proteinExistence type="predicted"/>
<keyword evidence="6" id="KW-1185">Reference proteome</keyword>
<evidence type="ECO:0000256" key="3">
    <source>
        <dbReference type="SAM" id="MobiDB-lite"/>
    </source>
</evidence>
<feature type="domain" description="Zn(2)-C6 fungal-type" evidence="4">
    <location>
        <begin position="15"/>
        <end position="45"/>
    </location>
</feature>
<dbReference type="Pfam" id="PF00172">
    <property type="entry name" value="Zn_clus"/>
    <property type="match status" value="1"/>
</dbReference>
<protein>
    <recommendedName>
        <fullName evidence="4">Zn(2)-C6 fungal-type domain-containing protein</fullName>
    </recommendedName>
</protein>
<dbReference type="GO" id="GO:0003677">
    <property type="term" value="F:DNA binding"/>
    <property type="evidence" value="ECO:0007669"/>
    <property type="project" value="InterPro"/>
</dbReference>
<accession>A0A3D8SNE9</accession>
<dbReference type="InterPro" id="IPR001138">
    <property type="entry name" value="Zn2Cys6_DnaBD"/>
</dbReference>
<dbReference type="PROSITE" id="PS50048">
    <property type="entry name" value="ZN2_CY6_FUNGAL_2"/>
    <property type="match status" value="1"/>
</dbReference>
<dbReference type="GO" id="GO:0000981">
    <property type="term" value="F:DNA-binding transcription factor activity, RNA polymerase II-specific"/>
    <property type="evidence" value="ECO:0007669"/>
    <property type="project" value="InterPro"/>
</dbReference>
<dbReference type="Gene3D" id="4.10.240.10">
    <property type="entry name" value="Zn(2)-C6 fungal-type DNA-binding domain"/>
    <property type="match status" value="1"/>
</dbReference>
<sequence length="738" mass="81169">MSGSSAAKRQRLSLACNECRRRKVKCDTGYPQCQNCRARDDICITTDPRRPGVEVTREWMELPHQPSVAGGKERQSAEIYSGNASHNSTVEATTKSIAVASPGDMEPPKTPIGVSPVQQPYNMAFNTDFETDRIKMLGGSSSQCLMKSLDVYLMAARIPAVSSGSRYGMQHAEEMTIPLGLSMPPVPGPCQLEIYFAAFFNRIHPLYPLLDIDQFKDAVRKLASMSSFADMPRDQIPLLASAYLVISLGIDESMKDFTGEATKYLGAAASLLGHVLSVPYLPVVQTLLLFTIAYRGRNKDGMGWQTLGIAVRIAHTLGLHRHSAAHPSSEHGVKQRGKQLFHARIWAVCCSLEKLMQLESGRPSSIGNVDCDQMMSQAQQYKGTDFLLWHMSLAQYQGLISQHIYGHQSGDRTSRELLLDTARFDRALLSWAAEIPEEFRPGNGLFCADHEVHISAFLATHFHQTMIALHRAALISPVMSYKAEIDLYCADDPSKVRLQSGEAICVSSARSIANIAIELSDRDIESRILTAGPLLLACVVLGISLVKYPTKRKRLQATDFELLKACVDYTANQFSRSGQHANFVEGIKTIYSQVKLYVDSKAQLPTVAASSHSTSDPVATGHHQTLPHDNLDTSQRLYNNRISLQRNRDSRTSGSGLPTATNNGVLYQPVYGVGDADFEHQESIFETSMSTQSLIGSNTVGDGETIYSGPLPFENLNVEEVWNWMLLAGTGNTPTTFG</sequence>
<evidence type="ECO:0000256" key="2">
    <source>
        <dbReference type="ARBA" id="ARBA00023242"/>
    </source>
</evidence>